<dbReference type="RefSeq" id="XP_037142443.1">
    <property type="nucleotide sequence ID" value="XM_037286548.1"/>
</dbReference>
<dbReference type="SUPFAM" id="SSF52490">
    <property type="entry name" value="Tubulin nucleotide-binding domain-like"/>
    <property type="match status" value="1"/>
</dbReference>
<comment type="similarity">
    <text evidence="3">Belongs to the misato family.</text>
</comment>
<dbReference type="AlphaFoldDB" id="A0A7H9AWI8"/>
<dbReference type="Proteomes" id="UP000509704">
    <property type="component" value="Chromosome 1"/>
</dbReference>
<sequence length="476" mass="55237">MHEVITISLGQRANHTATQFFNCQQELLSEQGERLNDPSIFLNPTIDKLSKTVSYAPRSLIWDAKNGTGSLGTYQYSHTRDYYFGQDNESDENHNVIMTHPAIPKSQYQQALDSGSFPLPKLTTENTKYWSDYSKLVYSPRSFNILKDWYHDVCNPNKPDFEKLETKKFDNFDVGYQEFNESYLTDFFDGNFHSELEQCDTLQGFNLIMDMDSGWGGFTTALVQELRNELPKKTFFNWGYNENDPLTAKHTKFQEARFSRSTLPLVENKIKAMAYMSEDCDLMVPLYADSKLSNWEQGGLTCKYIDAISSVLSLSHNADRKSMDFVKDCFTFGDTSKCFVSSFMDENETDDSYFARIMPFRNHPKDSNEQHVFSECSIIRGIVGSDLESSKSKKLLRTYPYHPSDTIPRELSERKSFSLKYKTTEICRNVFTHYHEIVTKYIRNTSDREELKDRLATLASQYEYGWYDDEDSSDDL</sequence>
<evidence type="ECO:0000256" key="2">
    <source>
        <dbReference type="ARBA" id="ARBA00004173"/>
    </source>
</evidence>
<evidence type="ECO:0000256" key="6">
    <source>
        <dbReference type="ARBA" id="ARBA00023128"/>
    </source>
</evidence>
<dbReference type="InterPro" id="IPR029209">
    <property type="entry name" value="DML1/Misato_tubulin"/>
</dbReference>
<evidence type="ECO:0000256" key="5">
    <source>
        <dbReference type="ARBA" id="ARBA00022030"/>
    </source>
</evidence>
<dbReference type="GO" id="GO:0007005">
    <property type="term" value="P:mitochondrion organization"/>
    <property type="evidence" value="ECO:0007669"/>
    <property type="project" value="InterPro"/>
</dbReference>
<keyword evidence="10" id="KW-1185">Reference proteome</keyword>
<evidence type="ECO:0000313" key="9">
    <source>
        <dbReference type="EMBL" id="QLG70715.1"/>
    </source>
</evidence>
<feature type="domain" description="DML1/Misato tubulin" evidence="8">
    <location>
        <begin position="120"/>
        <end position="308"/>
    </location>
</feature>
<evidence type="ECO:0000259" key="8">
    <source>
        <dbReference type="Pfam" id="PF14881"/>
    </source>
</evidence>
<dbReference type="Gene3D" id="3.40.50.1440">
    <property type="entry name" value="Tubulin/FtsZ, GTPase domain"/>
    <property type="match status" value="1"/>
</dbReference>
<dbReference type="Pfam" id="PF10644">
    <property type="entry name" value="Misat_Tub_SegII"/>
    <property type="match status" value="1"/>
</dbReference>
<organism evidence="9 10">
    <name type="scientific">Zygotorulaspora mrakii</name>
    <name type="common">Zygosaccharomyces mrakii</name>
    <dbReference type="NCBI Taxonomy" id="42260"/>
    <lineage>
        <taxon>Eukaryota</taxon>
        <taxon>Fungi</taxon>
        <taxon>Dikarya</taxon>
        <taxon>Ascomycota</taxon>
        <taxon>Saccharomycotina</taxon>
        <taxon>Saccharomycetes</taxon>
        <taxon>Saccharomycetales</taxon>
        <taxon>Saccharomycetaceae</taxon>
        <taxon>Zygotorulaspora</taxon>
    </lineage>
</organism>
<proteinExistence type="inferred from homology"/>
<comment type="function">
    <text evidence="1">Involved in the partitioning of the mitochondrial organelle and mitochondrial DNA (mtDNA) inheritance.</text>
</comment>
<evidence type="ECO:0000256" key="1">
    <source>
        <dbReference type="ARBA" id="ARBA00003757"/>
    </source>
</evidence>
<evidence type="ECO:0000256" key="4">
    <source>
        <dbReference type="ARBA" id="ARBA00014097"/>
    </source>
</evidence>
<gene>
    <name evidence="9" type="ORF">HG535_0A06570</name>
</gene>
<dbReference type="GeneID" id="59234351"/>
<dbReference type="InterPro" id="IPR049942">
    <property type="entry name" value="DML1/Misato"/>
</dbReference>
<dbReference type="OrthoDB" id="271881at2759"/>
<dbReference type="Pfam" id="PF14881">
    <property type="entry name" value="Tubulin_3"/>
    <property type="match status" value="1"/>
</dbReference>
<name>A0A7H9AWI8_ZYGMR</name>
<dbReference type="InterPro" id="IPR019605">
    <property type="entry name" value="Misato_II_tubulin-like"/>
</dbReference>
<dbReference type="PANTHER" id="PTHR13391">
    <property type="entry name" value="MITOCHONDRIAL DISTRIBUTION REGULATOR MISATO"/>
    <property type="match status" value="1"/>
</dbReference>
<feature type="domain" description="Misato Segment II tubulin-like" evidence="7">
    <location>
        <begin position="2"/>
        <end position="113"/>
    </location>
</feature>
<dbReference type="EMBL" id="CP058604">
    <property type="protein sequence ID" value="QLG70715.1"/>
    <property type="molecule type" value="Genomic_DNA"/>
</dbReference>
<evidence type="ECO:0000256" key="3">
    <source>
        <dbReference type="ARBA" id="ARBA00008507"/>
    </source>
</evidence>
<dbReference type="KEGG" id="zmk:HG535_0A06570"/>
<evidence type="ECO:0000259" key="7">
    <source>
        <dbReference type="Pfam" id="PF10644"/>
    </source>
</evidence>
<comment type="subcellular location">
    <subcellularLocation>
        <location evidence="2">Mitochondrion</location>
    </subcellularLocation>
</comment>
<evidence type="ECO:0000313" key="10">
    <source>
        <dbReference type="Proteomes" id="UP000509704"/>
    </source>
</evidence>
<keyword evidence="6" id="KW-0496">Mitochondrion</keyword>
<accession>A0A7H9AWI8</accession>
<dbReference type="GO" id="GO:0005739">
    <property type="term" value="C:mitochondrion"/>
    <property type="evidence" value="ECO:0007669"/>
    <property type="project" value="UniProtKB-SubCell"/>
</dbReference>
<reference evidence="9 10" key="1">
    <citation type="submission" date="2020-07" db="EMBL/GenBank/DDBJ databases">
        <title>The yeast mating-type switching endonuclease HO is a domesticated member of an unorthodox homing genetic element family.</title>
        <authorList>
            <person name="Coughlan A.Y."/>
            <person name="Lombardi L."/>
            <person name="Braun-Galleani S."/>
            <person name="Martos A.R."/>
            <person name="Galeote V."/>
            <person name="Bigey F."/>
            <person name="Dequin S."/>
            <person name="Byrne K.P."/>
            <person name="Wolfe K.H."/>
        </authorList>
    </citation>
    <scope>NUCLEOTIDE SEQUENCE [LARGE SCALE GENOMIC DNA]</scope>
    <source>
        <strain evidence="9 10">NRRL Y-6702</strain>
    </source>
</reference>
<dbReference type="PANTHER" id="PTHR13391:SF0">
    <property type="entry name" value="PROTEIN MISATO HOMOLOG 1"/>
    <property type="match status" value="1"/>
</dbReference>
<protein>
    <recommendedName>
        <fullName evidence="4">Protein DML1</fullName>
    </recommendedName>
    <alternativeName>
        <fullName evidence="5">Protein dml1</fullName>
    </alternativeName>
</protein>
<dbReference type="InterPro" id="IPR036525">
    <property type="entry name" value="Tubulin/FtsZ_GTPase_sf"/>
</dbReference>